<keyword evidence="2" id="KW-0560">Oxidoreductase</keyword>
<dbReference type="CDD" id="cd05233">
    <property type="entry name" value="SDR_c"/>
    <property type="match status" value="1"/>
</dbReference>
<dbReference type="InterPro" id="IPR036291">
    <property type="entry name" value="NAD(P)-bd_dom_sf"/>
</dbReference>
<dbReference type="SUPFAM" id="SSF51735">
    <property type="entry name" value="NAD(P)-binding Rossmann-fold domains"/>
    <property type="match status" value="1"/>
</dbReference>
<dbReference type="PANTHER" id="PTHR42760:SF115">
    <property type="entry name" value="3-OXOACYL-[ACYL-CARRIER-PROTEIN] REDUCTASE FABG"/>
    <property type="match status" value="1"/>
</dbReference>
<evidence type="ECO:0000256" key="2">
    <source>
        <dbReference type="ARBA" id="ARBA00023002"/>
    </source>
</evidence>
<evidence type="ECO:0008006" key="4">
    <source>
        <dbReference type="Google" id="ProtNLM"/>
    </source>
</evidence>
<dbReference type="AlphaFoldDB" id="A0A381VID7"/>
<dbReference type="InterPro" id="IPR002347">
    <property type="entry name" value="SDR_fam"/>
</dbReference>
<organism evidence="3">
    <name type="scientific">marine metagenome</name>
    <dbReference type="NCBI Taxonomy" id="408172"/>
    <lineage>
        <taxon>unclassified sequences</taxon>
        <taxon>metagenomes</taxon>
        <taxon>ecological metagenomes</taxon>
    </lineage>
</organism>
<dbReference type="Gene3D" id="3.40.50.720">
    <property type="entry name" value="NAD(P)-binding Rossmann-like Domain"/>
    <property type="match status" value="1"/>
</dbReference>
<name>A0A381VID7_9ZZZZ</name>
<reference evidence="3" key="1">
    <citation type="submission" date="2018-05" db="EMBL/GenBank/DDBJ databases">
        <authorList>
            <person name="Lanie J.A."/>
            <person name="Ng W.-L."/>
            <person name="Kazmierczak K.M."/>
            <person name="Andrzejewski T.M."/>
            <person name="Davidsen T.M."/>
            <person name="Wayne K.J."/>
            <person name="Tettelin H."/>
            <person name="Glass J.I."/>
            <person name="Rusch D."/>
            <person name="Podicherti R."/>
            <person name="Tsui H.-C.T."/>
            <person name="Winkler M.E."/>
        </authorList>
    </citation>
    <scope>NUCLEOTIDE SEQUENCE</scope>
</reference>
<sequence length="253" mass="26544">VTDSTRVDGQVAIVTGAAQGIGRGIANVLSKAGATIVIGDIQPSDSTVNEIKSNGGNVASMVMDTSRPEESKALVELALEKFGQLDILVNNAAIDAPSGNAWDLSDEEWQRTIDVNLGGVFYCSRASLQPMLKAGKGCIVSISSQSALMGAEDCSPAYNASKGGVLGLTMALSAQVAHRGVRVNAIMPSLVESRDFGWSEEDISARLAEYPLGFGTPTDIGEAVRYLVSPASRWASGTALRINGGFQRSTTWY</sequence>
<proteinExistence type="inferred from homology"/>
<dbReference type="Pfam" id="PF13561">
    <property type="entry name" value="adh_short_C2"/>
    <property type="match status" value="1"/>
</dbReference>
<dbReference type="FunFam" id="3.40.50.720:FF:000084">
    <property type="entry name" value="Short-chain dehydrogenase reductase"/>
    <property type="match status" value="1"/>
</dbReference>
<accession>A0A381VID7</accession>
<evidence type="ECO:0000313" key="3">
    <source>
        <dbReference type="EMBL" id="SVA39771.1"/>
    </source>
</evidence>
<protein>
    <recommendedName>
        <fullName evidence="4">NAD(P)-dependent dehydrogenase, short-chain alcohol dehydrogenase family</fullName>
    </recommendedName>
</protein>
<feature type="non-terminal residue" evidence="3">
    <location>
        <position position="1"/>
    </location>
</feature>
<dbReference type="PRINTS" id="PR00081">
    <property type="entry name" value="GDHRDH"/>
</dbReference>
<dbReference type="PANTHER" id="PTHR42760">
    <property type="entry name" value="SHORT-CHAIN DEHYDROGENASES/REDUCTASES FAMILY MEMBER"/>
    <property type="match status" value="1"/>
</dbReference>
<comment type="similarity">
    <text evidence="1">Belongs to the short-chain dehydrogenases/reductases (SDR) family.</text>
</comment>
<dbReference type="PRINTS" id="PR00080">
    <property type="entry name" value="SDRFAMILY"/>
</dbReference>
<evidence type="ECO:0000256" key="1">
    <source>
        <dbReference type="ARBA" id="ARBA00006484"/>
    </source>
</evidence>
<gene>
    <name evidence="3" type="ORF">METZ01_LOCUS92625</name>
</gene>
<dbReference type="GO" id="GO:0016616">
    <property type="term" value="F:oxidoreductase activity, acting on the CH-OH group of donors, NAD or NADP as acceptor"/>
    <property type="evidence" value="ECO:0007669"/>
    <property type="project" value="TreeGrafter"/>
</dbReference>
<dbReference type="EMBL" id="UINC01008851">
    <property type="protein sequence ID" value="SVA39771.1"/>
    <property type="molecule type" value="Genomic_DNA"/>
</dbReference>